<accession>A0A6A5TEB0</accession>
<organism evidence="4 5">
    <name type="scientific">Byssothecium circinans</name>
    <dbReference type="NCBI Taxonomy" id="147558"/>
    <lineage>
        <taxon>Eukaryota</taxon>
        <taxon>Fungi</taxon>
        <taxon>Dikarya</taxon>
        <taxon>Ascomycota</taxon>
        <taxon>Pezizomycotina</taxon>
        <taxon>Dothideomycetes</taxon>
        <taxon>Pleosporomycetidae</taxon>
        <taxon>Pleosporales</taxon>
        <taxon>Massarineae</taxon>
        <taxon>Massarinaceae</taxon>
        <taxon>Byssothecium</taxon>
    </lineage>
</organism>
<protein>
    <submittedName>
        <fullName evidence="4">Uncharacterized protein</fullName>
    </submittedName>
</protein>
<dbReference type="PANTHER" id="PTHR47685:SF1">
    <property type="entry name" value="MAGNESIUM TRANSPORT PROTEIN CORA"/>
    <property type="match status" value="1"/>
</dbReference>
<dbReference type="PANTHER" id="PTHR47685">
    <property type="entry name" value="MAGNESIUM TRANSPORT PROTEIN CORA"/>
    <property type="match status" value="1"/>
</dbReference>
<dbReference type="InterPro" id="IPR050829">
    <property type="entry name" value="CorA_MIT"/>
</dbReference>
<evidence type="ECO:0000256" key="2">
    <source>
        <dbReference type="SAM" id="MobiDB-lite"/>
    </source>
</evidence>
<feature type="compositionally biased region" description="Basic residues" evidence="2">
    <location>
        <begin position="749"/>
        <end position="761"/>
    </location>
</feature>
<evidence type="ECO:0000313" key="4">
    <source>
        <dbReference type="EMBL" id="KAF1950951.1"/>
    </source>
</evidence>
<dbReference type="Gene3D" id="1.25.40.20">
    <property type="entry name" value="Ankyrin repeat-containing domain"/>
    <property type="match status" value="1"/>
</dbReference>
<feature type="transmembrane region" description="Helical" evidence="3">
    <location>
        <begin position="627"/>
        <end position="655"/>
    </location>
</feature>
<dbReference type="InterPro" id="IPR036770">
    <property type="entry name" value="Ankyrin_rpt-contain_sf"/>
</dbReference>
<name>A0A6A5TEB0_9PLEO</name>
<keyword evidence="1" id="KW-0040">ANK repeat</keyword>
<dbReference type="Proteomes" id="UP000800035">
    <property type="component" value="Unassembled WGS sequence"/>
</dbReference>
<proteinExistence type="predicted"/>
<gene>
    <name evidence="4" type="ORF">CC80DRAFT_597820</name>
</gene>
<dbReference type="EMBL" id="ML977021">
    <property type="protein sequence ID" value="KAF1950951.1"/>
    <property type="molecule type" value="Genomic_DNA"/>
</dbReference>
<reference evidence="4" key="1">
    <citation type="journal article" date="2020" name="Stud. Mycol.">
        <title>101 Dothideomycetes genomes: a test case for predicting lifestyles and emergence of pathogens.</title>
        <authorList>
            <person name="Haridas S."/>
            <person name="Albert R."/>
            <person name="Binder M."/>
            <person name="Bloem J."/>
            <person name="Labutti K."/>
            <person name="Salamov A."/>
            <person name="Andreopoulos B."/>
            <person name="Baker S."/>
            <person name="Barry K."/>
            <person name="Bills G."/>
            <person name="Bluhm B."/>
            <person name="Cannon C."/>
            <person name="Castanera R."/>
            <person name="Culley D."/>
            <person name="Daum C."/>
            <person name="Ezra D."/>
            <person name="Gonzalez J."/>
            <person name="Henrissat B."/>
            <person name="Kuo A."/>
            <person name="Liang C."/>
            <person name="Lipzen A."/>
            <person name="Lutzoni F."/>
            <person name="Magnuson J."/>
            <person name="Mondo S."/>
            <person name="Nolan M."/>
            <person name="Ohm R."/>
            <person name="Pangilinan J."/>
            <person name="Park H.-J."/>
            <person name="Ramirez L."/>
            <person name="Alfaro M."/>
            <person name="Sun H."/>
            <person name="Tritt A."/>
            <person name="Yoshinaga Y."/>
            <person name="Zwiers L.-H."/>
            <person name="Turgeon B."/>
            <person name="Goodwin S."/>
            <person name="Spatafora J."/>
            <person name="Crous P."/>
            <person name="Grigoriev I."/>
        </authorList>
    </citation>
    <scope>NUCLEOTIDE SEQUENCE</scope>
    <source>
        <strain evidence="4">CBS 675.92</strain>
    </source>
</reference>
<feature type="transmembrane region" description="Helical" evidence="3">
    <location>
        <begin position="676"/>
        <end position="703"/>
    </location>
</feature>
<keyword evidence="3" id="KW-0812">Transmembrane</keyword>
<evidence type="ECO:0000256" key="1">
    <source>
        <dbReference type="PROSITE-ProRule" id="PRU00023"/>
    </source>
</evidence>
<sequence length="761" mass="86712">MRTDGPFWKGLKEGAESWEEKRKRLRESLKTRQESYQLEYQNNHVGLSHRNLGDDLNSYDEEVFAHLSATPYSIVRHATAKIKNEMLQLMIQTLQISDEPFIVERKLNEPDKLGIPLLHKAVEQGRIDCAALLVAHGADPSIPSRSHGTARDFLSRNKSLSPRQAREMRDLLDLQTVIALDPEESILACSSPYNRMAGSRWVYFTPEELLQDRSSRERLFGDWRSSDWVHVLSTNGLILLVIFRAIQRWPDAWSSVRSPKSESSVNSSESEWSPKLPDVVDFFYNSFRPPSVAPGDPYLNYRETLHYPNNSGRQATLKCTAIVFPFLALSTETLHNNKRKEYRRMRETLSTSTPVEYSEDCTIHFTRSLDEAYYPGLDALDLETRNRDQVVSSYLKTSRGEGAKSKPIIVVPQLWLWRIGNNIVSACSMTQESSVFHRREYYTGVNQKELIWKPLRKTHNADLQCGLIIAGFIENFGRGSTVEGIDFPPALSMFETCLVSVLLDVTRYMENRKPESISYSREKSFIHKLSDIQSELAMIKDVLEQQKEVLDALFHDRSELNEDDAESQEEMVQDDWAEVERARITLEKYGRRVDKISSDTERIDKEIQDMLNLKRTYASVKDAHASVLISTAVIGFTVVTIIFAPLAFLTALFALKIEGFENLRVDKTSEIYKSGYLGGIFVGSEILTIALTCTAVAVSLWYLKHWDTADEKANGGGTSQRDENSAKSDQESPGGSAAKSKDDIESQRSKRPAWRFFHRKA</sequence>
<keyword evidence="3" id="KW-0472">Membrane</keyword>
<dbReference type="PROSITE" id="PS50088">
    <property type="entry name" value="ANK_REPEAT"/>
    <property type="match status" value="1"/>
</dbReference>
<keyword evidence="5" id="KW-1185">Reference proteome</keyword>
<dbReference type="OrthoDB" id="341259at2759"/>
<feature type="repeat" description="ANK" evidence="1">
    <location>
        <begin position="113"/>
        <end position="145"/>
    </location>
</feature>
<dbReference type="AlphaFoldDB" id="A0A6A5TEB0"/>
<evidence type="ECO:0000313" key="5">
    <source>
        <dbReference type="Proteomes" id="UP000800035"/>
    </source>
</evidence>
<feature type="compositionally biased region" description="Basic and acidic residues" evidence="2">
    <location>
        <begin position="720"/>
        <end position="730"/>
    </location>
</feature>
<feature type="region of interest" description="Disordered" evidence="2">
    <location>
        <begin position="712"/>
        <end position="761"/>
    </location>
</feature>
<dbReference type="SUPFAM" id="SSF48403">
    <property type="entry name" value="Ankyrin repeat"/>
    <property type="match status" value="1"/>
</dbReference>
<evidence type="ECO:0000256" key="3">
    <source>
        <dbReference type="SAM" id="Phobius"/>
    </source>
</evidence>
<feature type="compositionally biased region" description="Basic and acidic residues" evidence="2">
    <location>
        <begin position="739"/>
        <end position="748"/>
    </location>
</feature>
<dbReference type="InterPro" id="IPR002110">
    <property type="entry name" value="Ankyrin_rpt"/>
</dbReference>
<keyword evidence="3" id="KW-1133">Transmembrane helix</keyword>